<proteinExistence type="predicted"/>
<dbReference type="EMBL" id="JAKWBL010000003">
    <property type="protein sequence ID" value="MCH5599305.1"/>
    <property type="molecule type" value="Genomic_DNA"/>
</dbReference>
<comment type="caution">
    <text evidence="2">The sequence shown here is derived from an EMBL/GenBank/DDBJ whole genome shotgun (WGS) entry which is preliminary data.</text>
</comment>
<dbReference type="Proteomes" id="UP001202248">
    <property type="component" value="Unassembled WGS sequence"/>
</dbReference>
<dbReference type="InterPro" id="IPR025665">
    <property type="entry name" value="Beta-barrel_OMP_2"/>
</dbReference>
<protein>
    <submittedName>
        <fullName evidence="2">PorT family protein</fullName>
    </submittedName>
</protein>
<dbReference type="Pfam" id="PF13568">
    <property type="entry name" value="OMP_b-brl_2"/>
    <property type="match status" value="1"/>
</dbReference>
<accession>A0ABS9SLW0</accession>
<gene>
    <name evidence="2" type="ORF">MKP09_16010</name>
</gene>
<name>A0ABS9SLW0_9BACT</name>
<reference evidence="2 3" key="1">
    <citation type="submission" date="2022-02" db="EMBL/GenBank/DDBJ databases">
        <authorList>
            <person name="Min J."/>
        </authorList>
    </citation>
    <scope>NUCLEOTIDE SEQUENCE [LARGE SCALE GENOMIC DNA]</scope>
    <source>
        <strain evidence="2 3">GR10-1</strain>
    </source>
</reference>
<feature type="domain" description="Outer membrane protein beta-barrel" evidence="1">
    <location>
        <begin position="3"/>
        <end position="81"/>
    </location>
</feature>
<keyword evidence="3" id="KW-1185">Reference proteome</keyword>
<organism evidence="2 3">
    <name type="scientific">Niabella ginsengisoli</name>
    <dbReference type="NCBI Taxonomy" id="522298"/>
    <lineage>
        <taxon>Bacteria</taxon>
        <taxon>Pseudomonadati</taxon>
        <taxon>Bacteroidota</taxon>
        <taxon>Chitinophagia</taxon>
        <taxon>Chitinophagales</taxon>
        <taxon>Chitinophagaceae</taxon>
        <taxon>Niabella</taxon>
    </lineage>
</organism>
<evidence type="ECO:0000259" key="1">
    <source>
        <dbReference type="Pfam" id="PF13568"/>
    </source>
</evidence>
<evidence type="ECO:0000313" key="3">
    <source>
        <dbReference type="Proteomes" id="UP001202248"/>
    </source>
</evidence>
<evidence type="ECO:0000313" key="2">
    <source>
        <dbReference type="EMBL" id="MCH5599305.1"/>
    </source>
</evidence>
<sequence>MIRYRIKGLLFAQLGPQLNFLTKSKDVFSTTVDENEIDYTIKIKDQVSFMDIGFTGGLEYKIKKEKGMGIGLRYYYGVTDVMTKINGSQRNSALYLSVLIPIDPTAKAK</sequence>